<evidence type="ECO:0000256" key="11">
    <source>
        <dbReference type="ARBA" id="ARBA00029766"/>
    </source>
</evidence>
<comment type="caution">
    <text evidence="15">The sequence shown here is derived from an EMBL/GenBank/DDBJ whole genome shotgun (WGS) entry which is preliminary data.</text>
</comment>
<evidence type="ECO:0000256" key="9">
    <source>
        <dbReference type="ARBA" id="ARBA00022909"/>
    </source>
</evidence>
<dbReference type="Pfam" id="PF01288">
    <property type="entry name" value="HPPK"/>
    <property type="match status" value="1"/>
</dbReference>
<evidence type="ECO:0000259" key="13">
    <source>
        <dbReference type="Pfam" id="PF01288"/>
    </source>
</evidence>
<dbReference type="GO" id="GO:0003848">
    <property type="term" value="F:2-amino-4-hydroxy-6-hydroxymethyldihydropteridine diphosphokinase activity"/>
    <property type="evidence" value="ECO:0007669"/>
    <property type="project" value="UniProtKB-EC"/>
</dbReference>
<dbReference type="GO" id="GO:0046656">
    <property type="term" value="P:folic acid biosynthetic process"/>
    <property type="evidence" value="ECO:0007669"/>
    <property type="project" value="UniProtKB-KW"/>
</dbReference>
<proteinExistence type="inferred from homology"/>
<accession>A0A6M0CJN6</accession>
<organism evidence="15 16">
    <name type="scientific">Spongiivirga citrea</name>
    <dbReference type="NCBI Taxonomy" id="1481457"/>
    <lineage>
        <taxon>Bacteria</taxon>
        <taxon>Pseudomonadati</taxon>
        <taxon>Bacteroidota</taxon>
        <taxon>Flavobacteriia</taxon>
        <taxon>Flavobacteriales</taxon>
        <taxon>Flavobacteriaceae</taxon>
        <taxon>Spongiivirga</taxon>
    </lineage>
</organism>
<dbReference type="InterPro" id="IPR027417">
    <property type="entry name" value="P-loop_NTPase"/>
</dbReference>
<evidence type="ECO:0000259" key="14">
    <source>
        <dbReference type="Pfam" id="PF01712"/>
    </source>
</evidence>
<keyword evidence="7 15" id="KW-0418">Kinase</keyword>
<evidence type="ECO:0000256" key="10">
    <source>
        <dbReference type="ARBA" id="ARBA00029409"/>
    </source>
</evidence>
<feature type="domain" description="Deoxynucleoside kinase" evidence="14">
    <location>
        <begin position="179"/>
        <end position="374"/>
    </location>
</feature>
<dbReference type="GO" id="GO:0046654">
    <property type="term" value="P:tetrahydrofolate biosynthetic process"/>
    <property type="evidence" value="ECO:0007669"/>
    <property type="project" value="UniProtKB-UniPathway"/>
</dbReference>
<evidence type="ECO:0000256" key="12">
    <source>
        <dbReference type="ARBA" id="ARBA00033413"/>
    </source>
</evidence>
<comment type="similarity">
    <text evidence="2">Belongs to the HPPK family.</text>
</comment>
<dbReference type="InterPro" id="IPR035907">
    <property type="entry name" value="Hppk_sf"/>
</dbReference>
<evidence type="ECO:0000256" key="6">
    <source>
        <dbReference type="ARBA" id="ARBA00022741"/>
    </source>
</evidence>
<dbReference type="CDD" id="cd00483">
    <property type="entry name" value="HPPK"/>
    <property type="match status" value="1"/>
</dbReference>
<evidence type="ECO:0000313" key="16">
    <source>
        <dbReference type="Proteomes" id="UP000474296"/>
    </source>
</evidence>
<dbReference type="GO" id="GO:0016301">
    <property type="term" value="F:kinase activity"/>
    <property type="evidence" value="ECO:0007669"/>
    <property type="project" value="UniProtKB-KW"/>
</dbReference>
<evidence type="ECO:0000256" key="1">
    <source>
        <dbReference type="ARBA" id="ARBA00005051"/>
    </source>
</evidence>
<dbReference type="PANTHER" id="PTHR43071">
    <property type="entry name" value="2-AMINO-4-HYDROXY-6-HYDROXYMETHYLDIHYDROPTERIDINE PYROPHOSPHOKINASE"/>
    <property type="match status" value="1"/>
</dbReference>
<comment type="function">
    <text evidence="10">Catalyzes the transfer of pyrophosphate from adenosine triphosphate (ATP) to 6-hydroxymethyl-7,8-dihydropterin, an enzymatic step in folate biosynthesis pathway.</text>
</comment>
<dbReference type="EC" id="2.7.6.3" evidence="3"/>
<dbReference type="RefSeq" id="WP_164032824.1">
    <property type="nucleotide sequence ID" value="NZ_JAABOQ010000005.1"/>
</dbReference>
<gene>
    <name evidence="15" type="primary">folK</name>
    <name evidence="15" type="ORF">GWK10_13050</name>
</gene>
<keyword evidence="8" id="KW-0067">ATP-binding</keyword>
<dbReference type="InterPro" id="IPR031314">
    <property type="entry name" value="DNK_dom"/>
</dbReference>
<evidence type="ECO:0000256" key="5">
    <source>
        <dbReference type="ARBA" id="ARBA00022679"/>
    </source>
</evidence>
<keyword evidence="5 15" id="KW-0808">Transferase</keyword>
<keyword evidence="16" id="KW-1185">Reference proteome</keyword>
<evidence type="ECO:0000256" key="8">
    <source>
        <dbReference type="ARBA" id="ARBA00022840"/>
    </source>
</evidence>
<evidence type="ECO:0000256" key="4">
    <source>
        <dbReference type="ARBA" id="ARBA00016218"/>
    </source>
</evidence>
<evidence type="ECO:0000256" key="2">
    <source>
        <dbReference type="ARBA" id="ARBA00005810"/>
    </source>
</evidence>
<comment type="pathway">
    <text evidence="1">Cofactor biosynthesis; tetrahydrofolate biosynthesis; 2-amino-4-hydroxy-6-hydroxymethyl-7,8-dihydropteridine diphosphate from 7,8-dihydroneopterin triphosphate: step 4/4.</text>
</comment>
<evidence type="ECO:0000256" key="3">
    <source>
        <dbReference type="ARBA" id="ARBA00013253"/>
    </source>
</evidence>
<sequence>MKQHQAYISIGSNLGDRHQHLNSAVAAIKKEIGTIDAVSSVYETPAWGFEGASFFNAVLRVHTVLNPDQLLDTLLRIEYKLGRVRSDEKGYQSRTIDLDILFYEDEVIKHERLQVPHPQLQNRLFILQPLADIAPSKVHPVMHKTVQQLLTSCTDEAVLTKLDIKLNSTMLQTSKLNYLVIEGNIGAGKTSLATKIANDFNGKLVLERFADNPFLPKFYKDQSRYAFPLEMSFLADRYQQFSDDLAQFDLFSDFVVADYDIYKSLIFAQVTLQDEEFSLYRTVFNIMYKEVVKPDLFIYLYQNTERLLQNIKKRGRGYEQDITPEYLVKINNGYLDYIKTQTEKKVEIIDISEMDFLSSDHDYDHLLKQINKAVHQL</sequence>
<evidence type="ECO:0000313" key="15">
    <source>
        <dbReference type="EMBL" id="NER18146.1"/>
    </source>
</evidence>
<dbReference type="EMBL" id="JAABOQ010000005">
    <property type="protein sequence ID" value="NER18146.1"/>
    <property type="molecule type" value="Genomic_DNA"/>
</dbReference>
<reference evidence="15 16" key="1">
    <citation type="submission" date="2020-01" db="EMBL/GenBank/DDBJ databases">
        <title>Spongiivirga citrea KCTC 32990T.</title>
        <authorList>
            <person name="Wang G."/>
        </authorList>
    </citation>
    <scope>NUCLEOTIDE SEQUENCE [LARGE SCALE GENOMIC DNA]</scope>
    <source>
        <strain evidence="15 16">KCTC 32990</strain>
    </source>
</reference>
<dbReference type="Gene3D" id="3.30.70.560">
    <property type="entry name" value="7,8-Dihydro-6-hydroxymethylpterin-pyrophosphokinase HPPK"/>
    <property type="match status" value="1"/>
</dbReference>
<dbReference type="SUPFAM" id="SSF55083">
    <property type="entry name" value="6-hydroxymethyl-7,8-dihydropterin pyrophosphokinase, HPPK"/>
    <property type="match status" value="1"/>
</dbReference>
<dbReference type="InterPro" id="IPR000550">
    <property type="entry name" value="Hppk"/>
</dbReference>
<name>A0A6M0CJN6_9FLAO</name>
<dbReference type="AlphaFoldDB" id="A0A6M0CJN6"/>
<dbReference type="GO" id="GO:0005524">
    <property type="term" value="F:ATP binding"/>
    <property type="evidence" value="ECO:0007669"/>
    <property type="project" value="UniProtKB-KW"/>
</dbReference>
<dbReference type="SUPFAM" id="SSF52540">
    <property type="entry name" value="P-loop containing nucleoside triphosphate hydrolases"/>
    <property type="match status" value="1"/>
</dbReference>
<keyword evidence="6" id="KW-0547">Nucleotide-binding</keyword>
<dbReference type="Proteomes" id="UP000474296">
    <property type="component" value="Unassembled WGS sequence"/>
</dbReference>
<dbReference type="Pfam" id="PF01712">
    <property type="entry name" value="dNK"/>
    <property type="match status" value="1"/>
</dbReference>
<dbReference type="CDD" id="cd01673">
    <property type="entry name" value="dNK"/>
    <property type="match status" value="1"/>
</dbReference>
<dbReference type="UniPathway" id="UPA00077">
    <property type="reaction ID" value="UER00155"/>
</dbReference>
<protein>
    <recommendedName>
        <fullName evidence="4">2-amino-4-hydroxy-6-hydroxymethyldihydropteridine pyrophosphokinase</fullName>
        <ecNumber evidence="3">2.7.6.3</ecNumber>
    </recommendedName>
    <alternativeName>
        <fullName evidence="11">6-hydroxymethyl-7,8-dihydropterin pyrophosphokinase</fullName>
    </alternativeName>
    <alternativeName>
        <fullName evidence="12">7,8-dihydro-6-hydroxymethylpterin-pyrophosphokinase</fullName>
    </alternativeName>
</protein>
<dbReference type="NCBIfam" id="TIGR01498">
    <property type="entry name" value="folK"/>
    <property type="match status" value="1"/>
</dbReference>
<keyword evidence="9" id="KW-0289">Folate biosynthesis</keyword>
<dbReference type="Gene3D" id="3.40.50.300">
    <property type="entry name" value="P-loop containing nucleotide triphosphate hydrolases"/>
    <property type="match status" value="1"/>
</dbReference>
<feature type="domain" description="7,8-dihydro-6-hydroxymethylpterin-pyrophosphokinase" evidence="13">
    <location>
        <begin position="7"/>
        <end position="135"/>
    </location>
</feature>
<evidence type="ECO:0000256" key="7">
    <source>
        <dbReference type="ARBA" id="ARBA00022777"/>
    </source>
</evidence>
<dbReference type="PANTHER" id="PTHR43071:SF1">
    <property type="entry name" value="2-AMINO-4-HYDROXY-6-HYDROXYMETHYLDIHYDROPTERIDINE PYROPHOSPHOKINASE"/>
    <property type="match status" value="1"/>
</dbReference>